<dbReference type="AlphaFoldDB" id="A0AAV4LB63"/>
<evidence type="ECO:0000313" key="3">
    <source>
        <dbReference type="Proteomes" id="UP001057291"/>
    </source>
</evidence>
<proteinExistence type="predicted"/>
<reference evidence="2" key="1">
    <citation type="journal article" date="2023" name="Int. J. Syst. Evol. Microbiol.">
        <title>Collibacillus ludicampi gen. nov., sp. nov., a new soil bacterium of the family Alicyclobacillaceae.</title>
        <authorList>
            <person name="Jojima T."/>
            <person name="Ioku Y."/>
            <person name="Fukuta Y."/>
            <person name="Shirasaka N."/>
            <person name="Matsumura Y."/>
            <person name="Mori M."/>
        </authorList>
    </citation>
    <scope>NUCLEOTIDE SEQUENCE</scope>
    <source>
        <strain evidence="2">TP075</strain>
    </source>
</reference>
<organism evidence="2 3">
    <name type="scientific">Collibacillus ludicampi</name>
    <dbReference type="NCBI Taxonomy" id="2771369"/>
    <lineage>
        <taxon>Bacteria</taxon>
        <taxon>Bacillati</taxon>
        <taxon>Bacillota</taxon>
        <taxon>Bacilli</taxon>
        <taxon>Bacillales</taxon>
        <taxon>Alicyclobacillaceae</taxon>
        <taxon>Collibacillus</taxon>
    </lineage>
</organism>
<evidence type="ECO:0008006" key="4">
    <source>
        <dbReference type="Google" id="ProtNLM"/>
    </source>
</evidence>
<name>A0AAV4LB63_9BACL</name>
<evidence type="ECO:0000256" key="1">
    <source>
        <dbReference type="SAM" id="Phobius"/>
    </source>
</evidence>
<keyword evidence="3" id="KW-1185">Reference proteome</keyword>
<feature type="transmembrane region" description="Helical" evidence="1">
    <location>
        <begin position="171"/>
        <end position="190"/>
    </location>
</feature>
<keyword evidence="1" id="KW-0812">Transmembrane</keyword>
<feature type="transmembrane region" description="Helical" evidence="1">
    <location>
        <begin position="197"/>
        <end position="218"/>
    </location>
</feature>
<feature type="transmembrane region" description="Helical" evidence="1">
    <location>
        <begin position="147"/>
        <end position="165"/>
    </location>
</feature>
<dbReference type="EMBL" id="BOQE01000001">
    <property type="protein sequence ID" value="GIM44929.1"/>
    <property type="molecule type" value="Genomic_DNA"/>
</dbReference>
<dbReference type="Pfam" id="PF06691">
    <property type="entry name" value="DUF1189"/>
    <property type="match status" value="1"/>
</dbReference>
<keyword evidence="1" id="KW-1133">Transmembrane helix</keyword>
<dbReference type="RefSeq" id="WP_282198178.1">
    <property type="nucleotide sequence ID" value="NZ_BOQE01000001.1"/>
</dbReference>
<gene>
    <name evidence="2" type="ORF">DNHGIG_04780</name>
</gene>
<dbReference type="InterPro" id="IPR009574">
    <property type="entry name" value="DUF1189"/>
</dbReference>
<feature type="transmembrane region" description="Helical" evidence="1">
    <location>
        <begin position="224"/>
        <end position="242"/>
    </location>
</feature>
<comment type="caution">
    <text evidence="2">The sequence shown here is derived from an EMBL/GenBank/DDBJ whole genome shotgun (WGS) entry which is preliminary data.</text>
</comment>
<keyword evidence="1" id="KW-0472">Membrane</keyword>
<dbReference type="Proteomes" id="UP001057291">
    <property type="component" value="Unassembled WGS sequence"/>
</dbReference>
<protein>
    <recommendedName>
        <fullName evidence="4">DUF1189 domain-containing protein</fullName>
    </recommendedName>
</protein>
<accession>A0AAV4LB63</accession>
<feature type="transmembrane region" description="Helical" evidence="1">
    <location>
        <begin position="25"/>
        <end position="45"/>
    </location>
</feature>
<evidence type="ECO:0000313" key="2">
    <source>
        <dbReference type="EMBL" id="GIM44929.1"/>
    </source>
</evidence>
<sequence length="248" mass="28182">MNLIWSSIFRPSAYKEMTNVKLGNAIGIFLLFFTVLALFNGVILIKGTNQQIMSLLQNYDQKVPSFTFDGKELHVQQSAPIQLSDDPQNQVIIDTLHDRPNIPTDTVSTVVFGKTSIYAYSSTRGLQEMTYNKFHLDPFDKEKLKQYIPYLHSFLVTLIICWELLTIIGKFVLVTLFSLIALLFASLGRISLTYRQAWLISGFALVPAFLISFVNGLINSSWLTLAFWVAIFTYIYHGVISFKSTANR</sequence>